<dbReference type="InterPro" id="IPR036691">
    <property type="entry name" value="Endo/exonu/phosph_ase_sf"/>
</dbReference>
<dbReference type="PROSITE" id="PS50878">
    <property type="entry name" value="RT_POL"/>
    <property type="match status" value="1"/>
</dbReference>
<dbReference type="PANTHER" id="PTHR33116">
    <property type="entry name" value="REVERSE TRANSCRIPTASE ZINC-BINDING DOMAIN-CONTAINING PROTEIN-RELATED-RELATED"/>
    <property type="match status" value="1"/>
</dbReference>
<dbReference type="Pfam" id="PF00078">
    <property type="entry name" value="RVT_1"/>
    <property type="match status" value="1"/>
</dbReference>
<keyword evidence="5" id="KW-0695">RNA-directed DNA polymerase</keyword>
<dbReference type="Proteomes" id="UP001151760">
    <property type="component" value="Unassembled WGS sequence"/>
</dbReference>
<evidence type="ECO:0000313" key="6">
    <source>
        <dbReference type="Proteomes" id="UP001151760"/>
    </source>
</evidence>
<reference evidence="5" key="2">
    <citation type="submission" date="2022-01" db="EMBL/GenBank/DDBJ databases">
        <authorList>
            <person name="Yamashiro T."/>
            <person name="Shiraishi A."/>
            <person name="Satake H."/>
            <person name="Nakayama K."/>
        </authorList>
    </citation>
    <scope>NUCLEOTIDE SEQUENCE</scope>
</reference>
<keyword evidence="5" id="KW-0808">Transferase</keyword>
<dbReference type="InterPro" id="IPR000477">
    <property type="entry name" value="RT_dom"/>
</dbReference>
<dbReference type="SMART" id="SM00360">
    <property type="entry name" value="RRM"/>
    <property type="match status" value="1"/>
</dbReference>
<name>A0ABQ5DQW4_9ASTR</name>
<evidence type="ECO:0000313" key="5">
    <source>
        <dbReference type="EMBL" id="GJT41532.1"/>
    </source>
</evidence>
<dbReference type="Pfam" id="PF14529">
    <property type="entry name" value="Exo_endo_phos_2"/>
    <property type="match status" value="1"/>
</dbReference>
<dbReference type="PROSITE" id="PS50102">
    <property type="entry name" value="RRM"/>
    <property type="match status" value="1"/>
</dbReference>
<accession>A0ABQ5DQW4</accession>
<keyword evidence="5" id="KW-0548">Nucleotidyltransferase</keyword>
<dbReference type="Gene3D" id="3.60.10.10">
    <property type="entry name" value="Endonuclease/exonuclease/phosphatase"/>
    <property type="match status" value="1"/>
</dbReference>
<dbReference type="PANTHER" id="PTHR33116:SF77">
    <property type="entry name" value="RNA-DIRECTED DNA POLYMERASE"/>
    <property type="match status" value="1"/>
</dbReference>
<dbReference type="SUPFAM" id="SSF56672">
    <property type="entry name" value="DNA/RNA polymerases"/>
    <property type="match status" value="1"/>
</dbReference>
<dbReference type="EMBL" id="BQNB010015570">
    <property type="protein sequence ID" value="GJT41532.1"/>
    <property type="molecule type" value="Genomic_DNA"/>
</dbReference>
<proteinExistence type="predicted"/>
<dbReference type="CDD" id="cd00590">
    <property type="entry name" value="RRM_SF"/>
    <property type="match status" value="1"/>
</dbReference>
<feature type="domain" description="Reverse transcriptase" evidence="4">
    <location>
        <begin position="907"/>
        <end position="1184"/>
    </location>
</feature>
<organism evidence="5 6">
    <name type="scientific">Tanacetum coccineum</name>
    <dbReference type="NCBI Taxonomy" id="301880"/>
    <lineage>
        <taxon>Eukaryota</taxon>
        <taxon>Viridiplantae</taxon>
        <taxon>Streptophyta</taxon>
        <taxon>Embryophyta</taxon>
        <taxon>Tracheophyta</taxon>
        <taxon>Spermatophyta</taxon>
        <taxon>Magnoliopsida</taxon>
        <taxon>eudicotyledons</taxon>
        <taxon>Gunneridae</taxon>
        <taxon>Pentapetalae</taxon>
        <taxon>asterids</taxon>
        <taxon>campanulids</taxon>
        <taxon>Asterales</taxon>
        <taxon>Asteraceae</taxon>
        <taxon>Asteroideae</taxon>
        <taxon>Anthemideae</taxon>
        <taxon>Anthemidinae</taxon>
        <taxon>Tanacetum</taxon>
    </lineage>
</organism>
<keyword evidence="1" id="KW-0694">RNA-binding</keyword>
<dbReference type="InterPro" id="IPR043502">
    <property type="entry name" value="DNA/RNA_pol_sf"/>
</dbReference>
<dbReference type="Pfam" id="PF13966">
    <property type="entry name" value="zf-RVT"/>
    <property type="match status" value="1"/>
</dbReference>
<dbReference type="Gene3D" id="3.30.70.330">
    <property type="match status" value="1"/>
</dbReference>
<dbReference type="InterPro" id="IPR005135">
    <property type="entry name" value="Endo/exonuclease/phosphatase"/>
</dbReference>
<feature type="domain" description="RRM" evidence="3">
    <location>
        <begin position="16"/>
        <end position="93"/>
    </location>
</feature>
<sequence>MGSRRSNEDDVNRISISIFVANFPDNFSAKELFQSCKQFGHVVDSFIPQKRTKEGKRFGFVRFINVFNVDRLVNNLCTIWVGRFKLHANKARFQRAPLNKGHNPVLPKGVDHRNADNSSRLNSGDLGSAKSFVNVVKNNNAMGNLDSPAIVLDDDCVLSKDLSNSLMGRIKEFASLTNLKNALTNEGFVDLNVRYLGELWVLLEFSSIKSKEAFRDNVGVSSWFSELRQASFDINLDGRIVWVEVEGVPLKLWTMNTFKRIATKWGDLIDTGDFDENSFHSKRLCLFTKSISNIYENFKITFRGKVFWIRVKEVPGWIPDLVEDLDDKELSVDDSLEEDEKNLDVENCDDRSDSIEVPETDFYNASGEKSVNGIEEVKLNGDDEVNNNINSKGDDVESVSIGRFKKSEAPRSGGSFMCLMEEVVKVGQTMGYNMDGVVNNLSDIIESHGAAMNKVNFLAIQESKMEEIDLFSVRRCWGNSVFDYLHSNSVGNSGGILCVWDPNAFRKNSFTISDFFIIIRGVWLMNGIDLMIITVYAPHDPRDKRMLWDYLAHVINQWHGEVVIMGDFNEVLVKSDRFGTNFNAHGANIFNSFINTAGLEEVHLGGSAFTWCHKSASKMSKLDRFFVSTNLLNIFPHISAITLDRYLSDHRPILLREMDHDYGPVPFRFFQHWLHLDGFNAFVTGIWNSAPNVESNGMRNLVGKLKFLKTHIKKWIKDNRCDRVSSIANLKKELRLVDEVIDKGAGTEEDANIRMDVLTALRNIDRIHSMDLAQKAKIKWSIEGDENSKFFHGILNKKRNQTNIRGIMVDGVWNEQPNDVKREFLIHFQDRFAKPSERRASIDMGFPKTISEEQCQVLEREATKEEIKAAVWGCGIDKSPGPDGFSFGFYRHFWSVIENDVYMAVKHFFNHGDIPSGCNSSFIALIPKVPDANLVKDFRPISLIGSTYKIIAKILSNRLASVLGDIVNEVQSAFIAGRQMLDGPFILNEVQQWCIKKKRKTLIFKVDFEKAFDSVRWDFLDDVLKKFGFGNKWCNWIQSCLSSSRGSILVNGSPTNEFQFYKGLKQGDPLSPFLFILVMESLHLSFQRIVDAGLFKGIVLDQSLCLSHMFYADDAIFIGQWNDGNISTLIHALNCFFHASGLRINLNKSKIMGVNVESAQVKQAATKLGCLVLNSPFYYLGSKVGGSMSRVQAWQEIVEKVKSRLSKWKMKTLSIGGRLTLLKSVLGSIPVFHMSLFKVPSKVLQNLESIRRHFFNGHDLGSNKATWVKWNNVLTDKKRGGLGVSSLYALNRGLMLKWVWKFLSQKDSLWTKVIVAIHGVDGKMHSEWESPGKSCWLSILNEVRSLQRKGMYVFDFLTHKLGNGESTKFWLDHWHAGGVLKDIFPRMFALENFKEASVRSKLGDMNLVSSFRRTPRGGAEQNQFDSLVELVRSVTLVPMADRWIWKLESTGEFSVASARRQIDELCLPNIGEETRWVKCVPIKINVLAWKIKNDALPTRFNISRRGIDIQDMSCPICDYAIESSEHLFFRCSLIRDIGKKVVRWWNMEYEDSNSYDEWKTWLVSIRMESKLKKMFEGVWYTLWWYVWNYRNKILFDEINPMKSILLDNVISSSFHWCKYRSKASFGWNEWLKNPFLIAL</sequence>
<gene>
    <name evidence="5" type="ORF">Tco_0941397</name>
</gene>
<dbReference type="InterPro" id="IPR026960">
    <property type="entry name" value="RVT-Znf"/>
</dbReference>
<dbReference type="SUPFAM" id="SSF56219">
    <property type="entry name" value="DNase I-like"/>
    <property type="match status" value="1"/>
</dbReference>
<dbReference type="InterPro" id="IPR012677">
    <property type="entry name" value="Nucleotide-bd_a/b_plait_sf"/>
</dbReference>
<dbReference type="GO" id="GO:0003964">
    <property type="term" value="F:RNA-directed DNA polymerase activity"/>
    <property type="evidence" value="ECO:0007669"/>
    <property type="project" value="UniProtKB-KW"/>
</dbReference>
<reference evidence="5" key="1">
    <citation type="journal article" date="2022" name="Int. J. Mol. Sci.">
        <title>Draft Genome of Tanacetum Coccineum: Genomic Comparison of Closely Related Tanacetum-Family Plants.</title>
        <authorList>
            <person name="Yamashiro T."/>
            <person name="Shiraishi A."/>
            <person name="Nakayama K."/>
            <person name="Satake H."/>
        </authorList>
    </citation>
    <scope>NUCLEOTIDE SEQUENCE</scope>
</reference>
<evidence type="ECO:0000259" key="3">
    <source>
        <dbReference type="PROSITE" id="PS50102"/>
    </source>
</evidence>
<evidence type="ECO:0000256" key="2">
    <source>
        <dbReference type="SAM" id="MobiDB-lite"/>
    </source>
</evidence>
<feature type="region of interest" description="Disordered" evidence="2">
    <location>
        <begin position="98"/>
        <end position="123"/>
    </location>
</feature>
<dbReference type="CDD" id="cd01650">
    <property type="entry name" value="RT_nLTR_like"/>
    <property type="match status" value="1"/>
</dbReference>
<protein>
    <submittedName>
        <fullName evidence="5">RNA-directed DNA polymerase, eukaryota</fullName>
    </submittedName>
</protein>
<dbReference type="InterPro" id="IPR035979">
    <property type="entry name" value="RBD_domain_sf"/>
</dbReference>
<dbReference type="InterPro" id="IPR000504">
    <property type="entry name" value="RRM_dom"/>
</dbReference>
<keyword evidence="6" id="KW-1185">Reference proteome</keyword>
<evidence type="ECO:0000259" key="4">
    <source>
        <dbReference type="PROSITE" id="PS50878"/>
    </source>
</evidence>
<comment type="caution">
    <text evidence="5">The sequence shown here is derived from an EMBL/GenBank/DDBJ whole genome shotgun (WGS) entry which is preliminary data.</text>
</comment>
<dbReference type="Pfam" id="PF00076">
    <property type="entry name" value="RRM_1"/>
    <property type="match status" value="1"/>
</dbReference>
<dbReference type="SUPFAM" id="SSF54928">
    <property type="entry name" value="RNA-binding domain, RBD"/>
    <property type="match status" value="1"/>
</dbReference>
<evidence type="ECO:0000256" key="1">
    <source>
        <dbReference type="PROSITE-ProRule" id="PRU00176"/>
    </source>
</evidence>